<dbReference type="AlphaFoldDB" id="A0A6P7FK71"/>
<proteinExistence type="predicted"/>
<feature type="region of interest" description="Disordered" evidence="1">
    <location>
        <begin position="228"/>
        <end position="247"/>
    </location>
</feature>
<feature type="compositionally biased region" description="Low complexity" evidence="1">
    <location>
        <begin position="235"/>
        <end position="244"/>
    </location>
</feature>
<dbReference type="KEGG" id="dvv:114331115"/>
<feature type="compositionally biased region" description="Basic residues" evidence="1">
    <location>
        <begin position="649"/>
        <end position="673"/>
    </location>
</feature>
<feature type="compositionally biased region" description="Basic residues" evidence="1">
    <location>
        <begin position="1"/>
        <end position="11"/>
    </location>
</feature>
<feature type="compositionally biased region" description="Basic and acidic residues" evidence="1">
    <location>
        <begin position="596"/>
        <end position="608"/>
    </location>
</feature>
<organism evidence="2">
    <name type="scientific">Diabrotica virgifera virgifera</name>
    <name type="common">western corn rootworm</name>
    <dbReference type="NCBI Taxonomy" id="50390"/>
    <lineage>
        <taxon>Eukaryota</taxon>
        <taxon>Metazoa</taxon>
        <taxon>Ecdysozoa</taxon>
        <taxon>Arthropoda</taxon>
        <taxon>Hexapoda</taxon>
        <taxon>Insecta</taxon>
        <taxon>Pterygota</taxon>
        <taxon>Neoptera</taxon>
        <taxon>Endopterygota</taxon>
        <taxon>Coleoptera</taxon>
        <taxon>Polyphaga</taxon>
        <taxon>Cucujiformia</taxon>
        <taxon>Chrysomeloidea</taxon>
        <taxon>Chrysomelidae</taxon>
        <taxon>Galerucinae</taxon>
        <taxon>Diabroticina</taxon>
        <taxon>Diabroticites</taxon>
        <taxon>Diabrotica</taxon>
    </lineage>
</organism>
<feature type="compositionally biased region" description="Basic residues" evidence="1">
    <location>
        <begin position="522"/>
        <end position="595"/>
    </location>
</feature>
<feature type="compositionally biased region" description="Low complexity" evidence="1">
    <location>
        <begin position="337"/>
        <end position="346"/>
    </location>
</feature>
<feature type="region of interest" description="Disordered" evidence="1">
    <location>
        <begin position="1"/>
        <end position="37"/>
    </location>
</feature>
<sequence>MSKKVDKKTKKSIGDDQQDANVSKIDKHSRRSSQKRDTINSVNLKFVEDKPHEFKVLGGQSIQIFDDIDEVCSNHLPVPPSTPSNLIQDYEVTPVPARLPKLTKNPWVRKSGVKETIKRLAEVYGCKQFQYNLIQFWFLDFLADCLWRVQDEYQFNEKQQQVVLDWVIFVFNLIRAPDLKLSRKQLNKIFSEAINVAEHHIETGASSIPPPEELFSVKHLNTGEPTVINEKENESGSGSSICSSLEEKSGHDDKSYLAIELDQEIKYYDIPSRICQWDTDDEDLSSSVETMSEDEAIIVNESISVQNNVDEKNVDLMYEDFYQPDLSTPPRFKESSESSTEITLSSDLVDESSDNSIAEEEQKEDANSSGWFIPKKKIIDVSCPSKVFDVIPEEKSEEQMEDEILKSWYEYHLWQLRIANMNDPNTGWLAASDLAATSSKMILKKPTGEEAKEQLTGFLLETKKEIKDMQRNQFVNTCVLMAIKQIVNEFFLDSFQFCVLKVAFRYTHYLITQELNSKWNVPKRFKGEHKRPMPKKMKKPKVPKSKKKAKITHKTKSTRTKSSRASKKSKASKARSDKKSKKGKNHKKEKSRRKLTKQEKAELARQEAKRKLYEEMERKAEENKRFMFPLVDSVGDKFFENIFENWVNPKKKRASKSNKDKTKKNKKKGKKHA</sequence>
<feature type="region of interest" description="Disordered" evidence="1">
    <location>
        <begin position="522"/>
        <end position="608"/>
    </location>
</feature>
<protein>
    <submittedName>
        <fullName evidence="2">Uncharacterized protein LOC114331115 isoform X1</fullName>
    </submittedName>
</protein>
<name>A0A6P7FK71_DIAVI</name>
<gene>
    <name evidence="2" type="primary">LOC114331115</name>
</gene>
<dbReference type="OrthoDB" id="6776666at2759"/>
<reference evidence="2" key="1">
    <citation type="submission" date="2025-08" db="UniProtKB">
        <authorList>
            <consortium name="RefSeq"/>
        </authorList>
    </citation>
    <scope>IDENTIFICATION</scope>
    <source>
        <tissue evidence="2">Whole insect</tissue>
    </source>
</reference>
<evidence type="ECO:0000313" key="2">
    <source>
        <dbReference type="RefSeq" id="XP_028136391.1"/>
    </source>
</evidence>
<feature type="compositionally biased region" description="Acidic residues" evidence="1">
    <location>
        <begin position="348"/>
        <end position="363"/>
    </location>
</feature>
<feature type="region of interest" description="Disordered" evidence="1">
    <location>
        <begin position="645"/>
        <end position="673"/>
    </location>
</feature>
<evidence type="ECO:0000256" key="1">
    <source>
        <dbReference type="SAM" id="MobiDB-lite"/>
    </source>
</evidence>
<dbReference type="InParanoid" id="A0A6P7FK71"/>
<feature type="region of interest" description="Disordered" evidence="1">
    <location>
        <begin position="327"/>
        <end position="368"/>
    </location>
</feature>
<dbReference type="RefSeq" id="XP_028136391.1">
    <property type="nucleotide sequence ID" value="XM_028280590.1"/>
</dbReference>
<accession>A0A6P7FK71</accession>